<reference evidence="2 3" key="1">
    <citation type="journal article" date="2015" name="Genome Announc.">
        <title>Genome sequence and annotation of Trichoderma parareesei, the ancestor of the cellulase producer Trichoderma reesei.</title>
        <authorList>
            <person name="Yang D."/>
            <person name="Pomraning K."/>
            <person name="Kopchinskiy A."/>
            <person name="Karimi Aghcheh R."/>
            <person name="Atanasova L."/>
            <person name="Chenthamara K."/>
            <person name="Baker S.E."/>
            <person name="Zhang R."/>
            <person name="Shen Q."/>
            <person name="Freitag M."/>
            <person name="Kubicek C.P."/>
            <person name="Druzhinina I.S."/>
        </authorList>
    </citation>
    <scope>NUCLEOTIDE SEQUENCE [LARGE SCALE GENOMIC DNA]</scope>
    <source>
        <strain evidence="2 3">CBS 125925</strain>
    </source>
</reference>
<sequence length="1339" mass="144255">MSTIFKMSRRRAHSVQPLTKETADPTAATAAASAFMRGHSTAQPSLSSAAAAAALRAQPSPPTNVAEVPSKRVQRRASSLSSPAVRDRGKGKPQRSPSVGSMSERTFRSPSPGGRTPLGRQDVPPVPSIPATRTAASPLRTQNFQTASQKSAAHQQQGAWFGPATQHAYQDRRTESARNVTPELPESRSGSVNSSINFSYPRPRMTSSDSQTTVEPDLVYDPNSRRMVPRASLVQASLQVDETAATTAEKAKAPKPVKQRNMPQEPTVEARPKIPDDLQPEPSSTHTDQRHTPDVPIGRISPTASSSFNIPTPAPVTETLPQEEASETESFSKWHNQNASHDEPQKPLTESNLKSGSLKWSNAKAEPPFSYAGSGSSEASVRSAHFAASTDRLVVKHEPPPRSLSPRKSALKSAVSVKGAHHENSELSVTGTSQAHKEDLTPAHRKGARVSWNDNGTVVVAEPGTAEEVSSAAGHNLQPRHNLQSAFEGLKGNKAFLLQQDELMSPRPALPLFGSIRDKKGKEPEERQLVRPRERSLSPQLQQPSTSHSVSFVTNNDVPTPVEVKPMHHSRGQASRNVANISKFREPLPAIVASTESLGQESEELLSSDDELFEDVPTGTEQARVKKPSKALSSDAKPLPDSSPSEASKVLSKTVNGSLLGSPVSNPNPPATDGEVAPVAESSPLPGSFPLDDEVSGVVMDSTSKSLTPGISQSSGHDAETQNRAANDSQGSDESDMDSIYSDAYEDLSEVGEDGFMSLDAALVSSPVASAGGNKTSFSSSQDTKALDGVVSGSFQSSDDWERTKAYWKSLTSEERRRLELEALMEGDDDAVRERSPAKESKSLGDISEYPLTSAQRSQIRHLQREHLAGADPASLGETKQASVASQARPTGLTGSRSSIAADGRQSQAKKGTTELKKGGQPLKQTDFAVTDAQRDYGSVQQSTTAARSGMAMGRRLQKLAQPKRSVSIDQRHFDDESRSPVTRPKSVADLRQRRQEEHPTRGPIIEPATTMIARSTLRRRGSDSSESSFVRSRSVGSPRQGFRTSMRSNSFESKSSLPGPAGRKRLTLRSLSPTTSHTKRSSVTSAAPSRSLFESQNHRSARHSSVEPYTSRFSLRKDEHRTYGDHLSDSSDDDFLNTTPLTDGSLIGDEHEPAHSRLRHSIFHKYTRNSPPDLGSSANAGFTSRHDAERLRGDGFQDDGNAQLAPDQLSGQGSKAAAASASSRRQGLISTLRRRKTDDAAGGHKVILQHHEQDTGAAGWPLQNTNGEAREASMTSPAGDSGRRSAANGADDLTSEPRQPHQLPHYGGSSDANHANPSLQEPKRKKFNSLRKMFKINN</sequence>
<evidence type="ECO:0000256" key="1">
    <source>
        <dbReference type="SAM" id="MobiDB-lite"/>
    </source>
</evidence>
<feature type="region of interest" description="Disordered" evidence="1">
    <location>
        <begin position="508"/>
        <end position="743"/>
    </location>
</feature>
<proteinExistence type="predicted"/>
<feature type="compositionally biased region" description="Acidic residues" evidence="1">
    <location>
        <begin position="601"/>
        <end position="614"/>
    </location>
</feature>
<dbReference type="Proteomes" id="UP000219286">
    <property type="component" value="Unassembled WGS sequence"/>
</dbReference>
<feature type="compositionally biased region" description="Polar residues" evidence="1">
    <location>
        <begin position="1070"/>
        <end position="1096"/>
    </location>
</feature>
<feature type="compositionally biased region" description="Polar residues" evidence="1">
    <location>
        <begin position="701"/>
        <end position="730"/>
    </location>
</feature>
<feature type="compositionally biased region" description="Low complexity" evidence="1">
    <location>
        <begin position="1211"/>
        <end position="1228"/>
    </location>
</feature>
<comment type="caution">
    <text evidence="2">The sequence shown here is derived from an EMBL/GenBank/DDBJ whole genome shotgun (WGS) entry which is preliminary data.</text>
</comment>
<feature type="compositionally biased region" description="Polar residues" evidence="1">
    <location>
        <begin position="188"/>
        <end position="198"/>
    </location>
</feature>
<protein>
    <submittedName>
        <fullName evidence="2">Uncharacterized protein</fullName>
    </submittedName>
</protein>
<feature type="compositionally biased region" description="Basic and acidic residues" evidence="1">
    <location>
        <begin position="970"/>
        <end position="979"/>
    </location>
</feature>
<feature type="compositionally biased region" description="Low complexity" evidence="1">
    <location>
        <begin position="24"/>
        <end position="34"/>
    </location>
</feature>
<feature type="compositionally biased region" description="Basic and acidic residues" evidence="1">
    <location>
        <begin position="830"/>
        <end position="843"/>
    </location>
</feature>
<dbReference type="OrthoDB" id="5423926at2759"/>
<feature type="compositionally biased region" description="Basic residues" evidence="1">
    <location>
        <begin position="1324"/>
        <end position="1339"/>
    </location>
</feature>
<feature type="region of interest" description="Disordered" evidence="1">
    <location>
        <begin position="1"/>
        <end position="232"/>
    </location>
</feature>
<evidence type="ECO:0000313" key="2">
    <source>
        <dbReference type="EMBL" id="OTA02644.1"/>
    </source>
</evidence>
<gene>
    <name evidence="2" type="ORF">A9Z42_0030480</name>
</gene>
<feature type="compositionally biased region" description="Basic and acidic residues" evidence="1">
    <location>
        <begin position="516"/>
        <end position="536"/>
    </location>
</feature>
<evidence type="ECO:0000313" key="3">
    <source>
        <dbReference type="Proteomes" id="UP000219286"/>
    </source>
</evidence>
<feature type="compositionally biased region" description="Polar residues" evidence="1">
    <location>
        <begin position="546"/>
        <end position="558"/>
    </location>
</feature>
<dbReference type="EMBL" id="LFMI01000347">
    <property type="protein sequence ID" value="OTA02644.1"/>
    <property type="molecule type" value="Genomic_DNA"/>
</dbReference>
<feature type="compositionally biased region" description="Polar residues" evidence="1">
    <location>
        <begin position="878"/>
        <end position="911"/>
    </location>
</feature>
<feature type="compositionally biased region" description="Polar residues" evidence="1">
    <location>
        <begin position="95"/>
        <end position="104"/>
    </location>
</feature>
<feature type="compositionally biased region" description="Polar residues" evidence="1">
    <location>
        <begin position="205"/>
        <end position="214"/>
    </location>
</feature>
<feature type="compositionally biased region" description="Basic and acidic residues" evidence="1">
    <location>
        <begin position="987"/>
        <end position="1001"/>
    </location>
</feature>
<feature type="compositionally biased region" description="Polar residues" evidence="1">
    <location>
        <begin position="1270"/>
        <end position="1279"/>
    </location>
</feature>
<feature type="region of interest" description="Disordered" evidence="1">
    <location>
        <begin position="244"/>
        <end position="455"/>
    </location>
</feature>
<feature type="region of interest" description="Disordered" evidence="1">
    <location>
        <begin position="1192"/>
        <end position="1243"/>
    </location>
</feature>
<feature type="compositionally biased region" description="Polar residues" evidence="1">
    <location>
        <begin position="348"/>
        <end position="360"/>
    </location>
</feature>
<feature type="compositionally biased region" description="Polar residues" evidence="1">
    <location>
        <begin position="139"/>
        <end position="158"/>
    </location>
</feature>
<organism evidence="2 3">
    <name type="scientific">Trichoderma parareesei</name>
    <name type="common">Filamentous fungus</name>
    <dbReference type="NCBI Taxonomy" id="858221"/>
    <lineage>
        <taxon>Eukaryota</taxon>
        <taxon>Fungi</taxon>
        <taxon>Dikarya</taxon>
        <taxon>Ascomycota</taxon>
        <taxon>Pezizomycotina</taxon>
        <taxon>Sordariomycetes</taxon>
        <taxon>Hypocreomycetidae</taxon>
        <taxon>Hypocreales</taxon>
        <taxon>Hypocreaceae</taxon>
        <taxon>Trichoderma</taxon>
    </lineage>
</organism>
<feature type="region of interest" description="Disordered" evidence="1">
    <location>
        <begin position="822"/>
        <end position="1151"/>
    </location>
</feature>
<feature type="compositionally biased region" description="Polar residues" evidence="1">
    <location>
        <begin position="1043"/>
        <end position="1057"/>
    </location>
</feature>
<feature type="compositionally biased region" description="Polar residues" evidence="1">
    <location>
        <begin position="328"/>
        <end position="339"/>
    </location>
</feature>
<name>A0A2H2ZTL7_TRIPA</name>
<keyword evidence="3" id="KW-1185">Reference proteome</keyword>
<feature type="compositionally biased region" description="Low complexity" evidence="1">
    <location>
        <begin position="1025"/>
        <end position="1040"/>
    </location>
</feature>
<feature type="compositionally biased region" description="Polar residues" evidence="1">
    <location>
        <begin position="1311"/>
        <end position="1320"/>
    </location>
</feature>
<accession>A0A2H2ZTL7</accession>
<feature type="compositionally biased region" description="Low complexity" evidence="1">
    <location>
        <begin position="42"/>
        <end position="58"/>
    </location>
</feature>
<feature type="region of interest" description="Disordered" evidence="1">
    <location>
        <begin position="1270"/>
        <end position="1339"/>
    </location>
</feature>
<feature type="compositionally biased region" description="Polar residues" evidence="1">
    <location>
        <begin position="642"/>
        <end position="665"/>
    </location>
</feature>
<feature type="compositionally biased region" description="Basic and acidic residues" evidence="1">
    <location>
        <begin position="1116"/>
        <end position="1130"/>
    </location>
</feature>